<dbReference type="KEGG" id="mmai:sS8_1449"/>
<dbReference type="Proteomes" id="UP000266313">
    <property type="component" value="Chromosome"/>
</dbReference>
<evidence type="ECO:0000313" key="2">
    <source>
        <dbReference type="Proteomes" id="UP000266313"/>
    </source>
</evidence>
<proteinExistence type="predicted"/>
<reference evidence="1 2" key="1">
    <citation type="submission" date="2016-12" db="EMBL/GenBank/DDBJ databases">
        <title>Genome sequencing of Methylocaldum marinum.</title>
        <authorList>
            <person name="Takeuchi M."/>
            <person name="Kamagata Y."/>
            <person name="Hiraoka S."/>
            <person name="Oshima K."/>
            <person name="Hattori M."/>
            <person name="Iwasaki W."/>
        </authorList>
    </citation>
    <scope>NUCLEOTIDE SEQUENCE [LARGE SCALE GENOMIC DNA]</scope>
    <source>
        <strain evidence="1 2">S8</strain>
    </source>
</reference>
<dbReference type="AlphaFoldDB" id="A0A250KUF6"/>
<gene>
    <name evidence="1" type="ORF">sS8_1449</name>
</gene>
<accession>A0A250KUF6</accession>
<organism evidence="1 2">
    <name type="scientific">Methylocaldum marinum</name>
    <dbReference type="NCBI Taxonomy" id="1432792"/>
    <lineage>
        <taxon>Bacteria</taxon>
        <taxon>Pseudomonadati</taxon>
        <taxon>Pseudomonadota</taxon>
        <taxon>Gammaproteobacteria</taxon>
        <taxon>Methylococcales</taxon>
        <taxon>Methylococcaceae</taxon>
        <taxon>Methylocaldum</taxon>
    </lineage>
</organism>
<dbReference type="EMBL" id="AP017928">
    <property type="protein sequence ID" value="BBA33409.1"/>
    <property type="molecule type" value="Genomic_DNA"/>
</dbReference>
<protein>
    <submittedName>
        <fullName evidence="1">Uncharacterized protein</fullName>
    </submittedName>
</protein>
<name>A0A250KUF6_9GAMM</name>
<keyword evidence="2" id="KW-1185">Reference proteome</keyword>
<evidence type="ECO:0000313" key="1">
    <source>
        <dbReference type="EMBL" id="BBA33409.1"/>
    </source>
</evidence>
<sequence length="62" mass="7429">MLWGCGWKRRKLSNTGCYRIEWQDPMTGLWYGEHSAMKLLKAYALAEYGKTSSRTEHYRTYF</sequence>